<dbReference type="CDD" id="cd00498">
    <property type="entry name" value="Hsp33"/>
    <property type="match status" value="1"/>
</dbReference>
<evidence type="ECO:0000313" key="7">
    <source>
        <dbReference type="EMBL" id="MFD2170661.1"/>
    </source>
</evidence>
<dbReference type="EMBL" id="JBHUIO010000006">
    <property type="protein sequence ID" value="MFD2170661.1"/>
    <property type="molecule type" value="Genomic_DNA"/>
</dbReference>
<comment type="caution">
    <text evidence="7">The sequence shown here is derived from an EMBL/GenBank/DDBJ whole genome shotgun (WGS) entry which is preliminary data.</text>
</comment>
<keyword evidence="1 6" id="KW-0963">Cytoplasm</keyword>
<comment type="subcellular location">
    <subcellularLocation>
        <location evidence="6">Cytoplasm</location>
    </subcellularLocation>
</comment>
<evidence type="ECO:0000256" key="4">
    <source>
        <dbReference type="ARBA" id="ARBA00023186"/>
    </source>
</evidence>
<dbReference type="HAMAP" id="MF_00117">
    <property type="entry name" value="HslO"/>
    <property type="match status" value="1"/>
</dbReference>
<dbReference type="Gene3D" id="3.55.30.10">
    <property type="entry name" value="Hsp33 domain"/>
    <property type="match status" value="1"/>
</dbReference>
<keyword evidence="8" id="KW-1185">Reference proteome</keyword>
<dbReference type="PIRSF" id="PIRSF005261">
    <property type="entry name" value="Heat_shock_Hsp33"/>
    <property type="match status" value="1"/>
</dbReference>
<reference evidence="8" key="1">
    <citation type="journal article" date="2019" name="Int. J. Syst. Evol. Microbiol.">
        <title>The Global Catalogue of Microorganisms (GCM) 10K type strain sequencing project: providing services to taxonomists for standard genome sequencing and annotation.</title>
        <authorList>
            <consortium name="The Broad Institute Genomics Platform"/>
            <consortium name="The Broad Institute Genome Sequencing Center for Infectious Disease"/>
            <person name="Wu L."/>
            <person name="Ma J."/>
        </authorList>
    </citation>
    <scope>NUCLEOTIDE SEQUENCE [LARGE SCALE GENOMIC DNA]</scope>
    <source>
        <strain evidence="8">CGMCC 1.13574</strain>
    </source>
</reference>
<proteinExistence type="inferred from homology"/>
<gene>
    <name evidence="6 7" type="primary">hslO</name>
    <name evidence="7" type="ORF">ACFSOY_11670</name>
</gene>
<keyword evidence="5 6" id="KW-0676">Redox-active center</keyword>
<feature type="disulfide bond" description="Redox-active" evidence="6">
    <location>
        <begin position="241"/>
        <end position="243"/>
    </location>
</feature>
<dbReference type="Gene3D" id="3.90.1280.10">
    <property type="entry name" value="HSP33 redox switch-like"/>
    <property type="match status" value="1"/>
</dbReference>
<accession>A0ABW4ZYL0</accession>
<evidence type="ECO:0000256" key="5">
    <source>
        <dbReference type="ARBA" id="ARBA00023284"/>
    </source>
</evidence>
<keyword evidence="3 6" id="KW-1015">Disulfide bond</keyword>
<name>A0ABW4ZYL0_9BACL</name>
<dbReference type="PANTHER" id="PTHR30111:SF1">
    <property type="entry name" value="33 KDA CHAPERONIN"/>
    <property type="match status" value="1"/>
</dbReference>
<comment type="function">
    <text evidence="6">Redox regulated molecular chaperone. Protects both thermally unfolding and oxidatively damaged proteins from irreversible aggregation. Plays an important role in the bacterial defense system toward oxidative stress.</text>
</comment>
<evidence type="ECO:0000256" key="6">
    <source>
        <dbReference type="HAMAP-Rule" id="MF_00117"/>
    </source>
</evidence>
<evidence type="ECO:0000256" key="2">
    <source>
        <dbReference type="ARBA" id="ARBA00022833"/>
    </source>
</evidence>
<feature type="disulfide bond" description="Redox-active" evidence="6">
    <location>
        <begin position="274"/>
        <end position="277"/>
    </location>
</feature>
<dbReference type="SUPFAM" id="SSF118352">
    <property type="entry name" value="HSP33 redox switch-like"/>
    <property type="match status" value="1"/>
</dbReference>
<keyword evidence="4 6" id="KW-0143">Chaperone</keyword>
<dbReference type="RefSeq" id="WP_386046854.1">
    <property type="nucleotide sequence ID" value="NZ_JBHUIO010000006.1"/>
</dbReference>
<organism evidence="7 8">
    <name type="scientific">Tumebacillus lipolyticus</name>
    <dbReference type="NCBI Taxonomy" id="1280370"/>
    <lineage>
        <taxon>Bacteria</taxon>
        <taxon>Bacillati</taxon>
        <taxon>Bacillota</taxon>
        <taxon>Bacilli</taxon>
        <taxon>Bacillales</taxon>
        <taxon>Alicyclobacillaceae</taxon>
        <taxon>Tumebacillus</taxon>
    </lineage>
</organism>
<dbReference type="InterPro" id="IPR000397">
    <property type="entry name" value="Heat_shock_Hsp33"/>
</dbReference>
<evidence type="ECO:0000256" key="3">
    <source>
        <dbReference type="ARBA" id="ARBA00023157"/>
    </source>
</evidence>
<comment type="PTM">
    <text evidence="6">Under oxidizing conditions two disulfide bonds are formed involving the reactive cysteines. Under reducing conditions zinc is bound to the reactive cysteines and the protein is inactive.</text>
</comment>
<sequence length="298" mass="32393">MSDYLVRATALDGKLRAFACITTEIVRELSDRNKALALASAALGRTATMAAMMGVMLKGKETVTLQIRGDGPLGRIVATADSEGHVRGYVDNPLVELAPKDGIVFGDVEKLDVGAAVGDGFLYVIKDLGMKEPYIGSVPLATGEIGDDFLYYFAQSEQTPSALGLGVLVGKDQAVTAAGGFLLQLLPGVSDEDIDYIENQIRQFPHITSLLVQGYTPEEILKRLIPGDINFNEKVEIGFRCDCSHERFARGLLSLGAAELTKIMEEDKRAELVCHFCNEVYQFEEADLLELIAEAKRD</sequence>
<dbReference type="Proteomes" id="UP001597343">
    <property type="component" value="Unassembled WGS sequence"/>
</dbReference>
<comment type="similarity">
    <text evidence="6">Belongs to the HSP33 family.</text>
</comment>
<protein>
    <recommendedName>
        <fullName evidence="6">33 kDa chaperonin</fullName>
    </recommendedName>
    <alternativeName>
        <fullName evidence="6">Heat shock protein 33 homolog</fullName>
        <shortName evidence="6">HSP33</shortName>
    </alternativeName>
</protein>
<evidence type="ECO:0000256" key="1">
    <source>
        <dbReference type="ARBA" id="ARBA00022490"/>
    </source>
</evidence>
<dbReference type="PANTHER" id="PTHR30111">
    <property type="entry name" value="33 KDA CHAPERONIN"/>
    <property type="match status" value="1"/>
</dbReference>
<evidence type="ECO:0000313" key="8">
    <source>
        <dbReference type="Proteomes" id="UP001597343"/>
    </source>
</evidence>
<dbReference type="NCBIfam" id="NF001033">
    <property type="entry name" value="PRK00114.1"/>
    <property type="match status" value="1"/>
</dbReference>
<dbReference type="Pfam" id="PF01430">
    <property type="entry name" value="HSP33"/>
    <property type="match status" value="1"/>
</dbReference>
<dbReference type="InterPro" id="IPR016153">
    <property type="entry name" value="Heat_shock_Hsp33_N"/>
</dbReference>
<keyword evidence="2 6" id="KW-0862">Zinc</keyword>
<dbReference type="SUPFAM" id="SSF64397">
    <property type="entry name" value="Hsp33 domain"/>
    <property type="match status" value="1"/>
</dbReference>
<dbReference type="InterPro" id="IPR016154">
    <property type="entry name" value="Heat_shock_Hsp33_C"/>
</dbReference>